<dbReference type="InterPro" id="IPR003323">
    <property type="entry name" value="OTU_dom"/>
</dbReference>
<evidence type="ECO:0000256" key="1">
    <source>
        <dbReference type="SAM" id="MobiDB-lite"/>
    </source>
</evidence>
<dbReference type="GO" id="GO:0016579">
    <property type="term" value="P:protein deubiquitination"/>
    <property type="evidence" value="ECO:0007669"/>
    <property type="project" value="TreeGrafter"/>
</dbReference>
<dbReference type="Gene3D" id="3.90.70.80">
    <property type="match status" value="1"/>
</dbReference>
<dbReference type="RefSeq" id="XP_067490441.1">
    <property type="nucleotide sequence ID" value="XM_067632143.1"/>
</dbReference>
<feature type="region of interest" description="Disordered" evidence="1">
    <location>
        <begin position="178"/>
        <end position="198"/>
    </location>
</feature>
<dbReference type="Proteomes" id="UP000283090">
    <property type="component" value="Unassembled WGS sequence"/>
</dbReference>
<accession>A0A437A0V9</accession>
<dbReference type="GO" id="GO:0004843">
    <property type="term" value="F:cysteine-type deubiquitinase activity"/>
    <property type="evidence" value="ECO:0007669"/>
    <property type="project" value="TreeGrafter"/>
</dbReference>
<dbReference type="InterPro" id="IPR038765">
    <property type="entry name" value="Papain-like_cys_pep_sf"/>
</dbReference>
<dbReference type="OrthoDB" id="409956at2759"/>
<evidence type="ECO:0000313" key="4">
    <source>
        <dbReference type="Proteomes" id="UP000283090"/>
    </source>
</evidence>
<dbReference type="InterPro" id="IPR050704">
    <property type="entry name" value="Peptidase_C85-like"/>
</dbReference>
<feature type="compositionally biased region" description="Polar residues" evidence="1">
    <location>
        <begin position="355"/>
        <end position="367"/>
    </location>
</feature>
<dbReference type="CDD" id="cd22756">
    <property type="entry name" value="OTU_OTUD3-like"/>
    <property type="match status" value="1"/>
</dbReference>
<dbReference type="SUPFAM" id="SSF54001">
    <property type="entry name" value="Cysteine proteinases"/>
    <property type="match status" value="1"/>
</dbReference>
<feature type="region of interest" description="Disordered" evidence="1">
    <location>
        <begin position="132"/>
        <end position="154"/>
    </location>
</feature>
<feature type="domain" description="OTU" evidence="2">
    <location>
        <begin position="13"/>
        <end position="176"/>
    </location>
</feature>
<keyword evidence="4" id="KW-1185">Reference proteome</keyword>
<sequence>MSSEFPLLSGQGLYASDIIGDGDCLFRSFSDQLYGHQDRATTIRLRTTSYMRRHSSYFKLFLSVPPPTRKARSSSTTLPNEDTVDRVFADHVKRMEKPGVYGDNLEIVAFARCYNVDVKIYQREFAYLVSGERDAEESDDEDDNSMLGKDEPIPGPRKVLHIAYHDWEHYSSVRNIDGPHKGLPNVTPKPLTEEGRQKQQKILEEGVVIMPWMEDVVERSLPGDFAAGVSKQKIREALERCRGDVGLAVSRLLDEAEVEAEKENGDLDADGEKVALEEDLGLDTGGPTPEDKKRQKRKTPQKKDAPPPGKQGNKQKRETARERKERQQKEKIEKKKAKANGGGSGVTSGKDSKGPTATNNPSPSNDGIKTLHV</sequence>
<dbReference type="GeneID" id="93585545"/>
<dbReference type="EMBL" id="SAEB01000006">
    <property type="protein sequence ID" value="RVD84897.1"/>
    <property type="molecule type" value="Genomic_DNA"/>
</dbReference>
<organism evidence="3 4">
    <name type="scientific">Arthrobotrys flagrans</name>
    <name type="common">Nematode-trapping fungus</name>
    <name type="synonym">Trichothecium flagrans</name>
    <dbReference type="NCBI Taxonomy" id="97331"/>
    <lineage>
        <taxon>Eukaryota</taxon>
        <taxon>Fungi</taxon>
        <taxon>Dikarya</taxon>
        <taxon>Ascomycota</taxon>
        <taxon>Pezizomycotina</taxon>
        <taxon>Orbiliomycetes</taxon>
        <taxon>Orbiliales</taxon>
        <taxon>Orbiliaceae</taxon>
        <taxon>Arthrobotrys</taxon>
    </lineage>
</organism>
<dbReference type="PROSITE" id="PS50802">
    <property type="entry name" value="OTU"/>
    <property type="match status" value="1"/>
</dbReference>
<gene>
    <name evidence="3" type="ORF">DFL_003234</name>
</gene>
<evidence type="ECO:0000259" key="2">
    <source>
        <dbReference type="PROSITE" id="PS50802"/>
    </source>
</evidence>
<dbReference type="PANTHER" id="PTHR12419:SF7">
    <property type="entry name" value="OTU DOMAIN-CONTAINING PROTEIN 3"/>
    <property type="match status" value="1"/>
</dbReference>
<comment type="caution">
    <text evidence="3">The sequence shown here is derived from an EMBL/GenBank/DDBJ whole genome shotgun (WGS) entry which is preliminary data.</text>
</comment>
<dbReference type="AlphaFoldDB" id="A0A437A0V9"/>
<feature type="compositionally biased region" description="Basic and acidic residues" evidence="1">
    <location>
        <begin position="315"/>
        <end position="333"/>
    </location>
</feature>
<dbReference type="PANTHER" id="PTHR12419">
    <property type="entry name" value="OTU DOMAIN CONTAINING PROTEIN"/>
    <property type="match status" value="1"/>
</dbReference>
<evidence type="ECO:0000313" key="3">
    <source>
        <dbReference type="EMBL" id="RVD84897.1"/>
    </source>
</evidence>
<feature type="region of interest" description="Disordered" evidence="1">
    <location>
        <begin position="277"/>
        <end position="373"/>
    </location>
</feature>
<dbReference type="Pfam" id="PF02338">
    <property type="entry name" value="OTU"/>
    <property type="match status" value="1"/>
</dbReference>
<protein>
    <recommendedName>
        <fullName evidence="2">OTU domain-containing protein</fullName>
    </recommendedName>
</protein>
<reference evidence="3 4" key="1">
    <citation type="submission" date="2019-01" db="EMBL/GenBank/DDBJ databases">
        <title>Intercellular communication is required for trap formation in the nematode-trapping fungus Duddingtonia flagrans.</title>
        <authorList>
            <person name="Youssar L."/>
            <person name="Wernet V."/>
            <person name="Hensel N."/>
            <person name="Hildebrandt H.-G."/>
            <person name="Fischer R."/>
        </authorList>
    </citation>
    <scope>NUCLEOTIDE SEQUENCE [LARGE SCALE GENOMIC DNA]</scope>
    <source>
        <strain evidence="3 4">CBS H-5679</strain>
    </source>
</reference>
<feature type="compositionally biased region" description="Acidic residues" evidence="1">
    <location>
        <begin position="134"/>
        <end position="144"/>
    </location>
</feature>
<dbReference type="STRING" id="97331.A0A437A0V9"/>
<name>A0A437A0V9_ARTFL</name>
<dbReference type="VEuPathDB" id="FungiDB:DFL_003234"/>
<proteinExistence type="predicted"/>